<dbReference type="AlphaFoldDB" id="A0A645BVT0"/>
<evidence type="ECO:0000313" key="1">
    <source>
        <dbReference type="EMBL" id="MPM69208.1"/>
    </source>
</evidence>
<protein>
    <submittedName>
        <fullName evidence="1">Uncharacterized protein</fullName>
    </submittedName>
</protein>
<accession>A0A645BVT0</accession>
<gene>
    <name evidence="1" type="ORF">SDC9_116152</name>
</gene>
<dbReference type="EMBL" id="VSSQ01022715">
    <property type="protein sequence ID" value="MPM69208.1"/>
    <property type="molecule type" value="Genomic_DNA"/>
</dbReference>
<organism evidence="1">
    <name type="scientific">bioreactor metagenome</name>
    <dbReference type="NCBI Taxonomy" id="1076179"/>
    <lineage>
        <taxon>unclassified sequences</taxon>
        <taxon>metagenomes</taxon>
        <taxon>ecological metagenomes</taxon>
    </lineage>
</organism>
<comment type="caution">
    <text evidence="1">The sequence shown here is derived from an EMBL/GenBank/DDBJ whole genome shotgun (WGS) entry which is preliminary data.</text>
</comment>
<name>A0A645BVT0_9ZZZZ</name>
<sequence>MRVTVVPQFMALGNDLIQHVRIGCAVREESRFDVQFSQSIEDALQNFTVS</sequence>
<reference evidence="1" key="1">
    <citation type="submission" date="2019-08" db="EMBL/GenBank/DDBJ databases">
        <authorList>
            <person name="Kucharzyk K."/>
            <person name="Murdoch R.W."/>
            <person name="Higgins S."/>
            <person name="Loffler F."/>
        </authorList>
    </citation>
    <scope>NUCLEOTIDE SEQUENCE</scope>
</reference>
<proteinExistence type="predicted"/>